<evidence type="ECO:0000313" key="12">
    <source>
        <dbReference type="EMBL" id="SNZ09884.1"/>
    </source>
</evidence>
<evidence type="ECO:0000256" key="7">
    <source>
        <dbReference type="ARBA" id="ARBA00022756"/>
    </source>
</evidence>
<evidence type="ECO:0000256" key="5">
    <source>
        <dbReference type="ARBA" id="ARBA00022598"/>
    </source>
</evidence>
<comment type="catalytic activity">
    <reaction evidence="10 11">
        <text>heptanedioate + ATP + CoA = 6-carboxyhexanoyl-CoA + AMP + diphosphate</text>
        <dbReference type="Rhea" id="RHEA:14781"/>
        <dbReference type="ChEBI" id="CHEBI:30616"/>
        <dbReference type="ChEBI" id="CHEBI:33019"/>
        <dbReference type="ChEBI" id="CHEBI:36165"/>
        <dbReference type="ChEBI" id="CHEBI:57287"/>
        <dbReference type="ChEBI" id="CHEBI:57360"/>
        <dbReference type="ChEBI" id="CHEBI:456215"/>
        <dbReference type="EC" id="6.2.1.14"/>
    </reaction>
</comment>
<sequence>MKLYSIKARASLNGKHISGAERIVPEERVFETIRWIEKKVEKKNFDSLNIKVELIKEKPILIEKSLPIVDIKFKNHEDANLKAVKILHRITGIPTERIKELIALIHTGASPEKKNMRGAMIVNLTGKRVEKDRFRGVRTTDVDFLDREKVIKKLLEKGFTERTADALALTTKNMHHPDIIAEYCISDEPDYLTGYISTKEKYYRFTPLKEFGNKNGGRIYFIKNSTDIDELYRFLEEKPVLIKDVE</sequence>
<dbReference type="OrthoDB" id="9792985at2"/>
<name>A0A285NK37_9AQUI</name>
<dbReference type="NCBIfam" id="NF002360">
    <property type="entry name" value="PRK01322.1"/>
    <property type="match status" value="1"/>
</dbReference>
<evidence type="ECO:0000256" key="6">
    <source>
        <dbReference type="ARBA" id="ARBA00022741"/>
    </source>
</evidence>
<dbReference type="InterPro" id="IPR005499">
    <property type="entry name" value="BioW"/>
</dbReference>
<accession>A0A285NK37</accession>
<dbReference type="Pfam" id="PF03744">
    <property type="entry name" value="BioW"/>
    <property type="match status" value="1"/>
</dbReference>
<dbReference type="EC" id="6.2.1.14" evidence="4 11"/>
<dbReference type="AlphaFoldDB" id="A0A285NK37"/>
<dbReference type="RefSeq" id="WP_097000807.1">
    <property type="nucleotide sequence ID" value="NZ_OBEI01000008.1"/>
</dbReference>
<organism evidence="12 13">
    <name type="scientific">Persephonella hydrogeniphila</name>
    <dbReference type="NCBI Taxonomy" id="198703"/>
    <lineage>
        <taxon>Bacteria</taxon>
        <taxon>Pseudomonadati</taxon>
        <taxon>Aquificota</taxon>
        <taxon>Aquificia</taxon>
        <taxon>Aquificales</taxon>
        <taxon>Hydrogenothermaceae</taxon>
        <taxon>Persephonella</taxon>
    </lineage>
</organism>
<keyword evidence="6 11" id="KW-0547">Nucleotide-binding</keyword>
<dbReference type="EMBL" id="OBEI01000008">
    <property type="protein sequence ID" value="SNZ09884.1"/>
    <property type="molecule type" value="Genomic_DNA"/>
</dbReference>
<evidence type="ECO:0000256" key="9">
    <source>
        <dbReference type="ARBA" id="ARBA00022842"/>
    </source>
</evidence>
<keyword evidence="9 11" id="KW-0460">Magnesium</keyword>
<comment type="pathway">
    <text evidence="2 11">Metabolic intermediate metabolism; pimeloyl-CoA biosynthesis; pimeloyl-CoA from pimelate: step 1/1.</text>
</comment>
<dbReference type="NCBIfam" id="TIGR01204">
    <property type="entry name" value="bioW"/>
    <property type="match status" value="1"/>
</dbReference>
<comment type="similarity">
    <text evidence="11">Belongs to the BioW family.</text>
</comment>
<comment type="function">
    <text evidence="11">Catalyzes the transformation of pimelate into pimeloyl-CoA with concomitant hydrolysis of ATP to AMP.</text>
</comment>
<dbReference type="UniPathway" id="UPA00999">
    <property type="reaction ID" value="UER00351"/>
</dbReference>
<dbReference type="HAMAP" id="MF_00668">
    <property type="entry name" value="BioW"/>
    <property type="match status" value="1"/>
</dbReference>
<evidence type="ECO:0000256" key="2">
    <source>
        <dbReference type="ARBA" id="ARBA00005075"/>
    </source>
</evidence>
<evidence type="ECO:0000256" key="11">
    <source>
        <dbReference type="HAMAP-Rule" id="MF_00668"/>
    </source>
</evidence>
<evidence type="ECO:0000256" key="3">
    <source>
        <dbReference type="ARBA" id="ARBA00011738"/>
    </source>
</evidence>
<proteinExistence type="inferred from homology"/>
<dbReference type="GO" id="GO:0042410">
    <property type="term" value="F:6-carboxyhexanoate-CoA ligase activity"/>
    <property type="evidence" value="ECO:0007669"/>
    <property type="project" value="UniProtKB-UniRule"/>
</dbReference>
<dbReference type="GO" id="GO:0005524">
    <property type="term" value="F:ATP binding"/>
    <property type="evidence" value="ECO:0007669"/>
    <property type="project" value="UniProtKB-KW"/>
</dbReference>
<keyword evidence="13" id="KW-1185">Reference proteome</keyword>
<evidence type="ECO:0000256" key="1">
    <source>
        <dbReference type="ARBA" id="ARBA00001946"/>
    </source>
</evidence>
<evidence type="ECO:0000256" key="8">
    <source>
        <dbReference type="ARBA" id="ARBA00022840"/>
    </source>
</evidence>
<evidence type="ECO:0000313" key="13">
    <source>
        <dbReference type="Proteomes" id="UP000219036"/>
    </source>
</evidence>
<evidence type="ECO:0000256" key="4">
    <source>
        <dbReference type="ARBA" id="ARBA00012984"/>
    </source>
</evidence>
<dbReference type="GO" id="GO:0009102">
    <property type="term" value="P:biotin biosynthetic process"/>
    <property type="evidence" value="ECO:0007669"/>
    <property type="project" value="UniProtKB-UniRule"/>
</dbReference>
<protein>
    <recommendedName>
        <fullName evidence="4 11">6-carboxyhexanoate--CoA ligase</fullName>
        <ecNumber evidence="4 11">6.2.1.14</ecNumber>
    </recommendedName>
    <alternativeName>
        <fullName evidence="11">Pimeloyl-CoA synthase</fullName>
    </alternativeName>
</protein>
<keyword evidence="8 11" id="KW-0067">ATP-binding</keyword>
<comment type="cofactor">
    <cofactor evidence="1 11">
        <name>Mg(2+)</name>
        <dbReference type="ChEBI" id="CHEBI:18420"/>
    </cofactor>
</comment>
<evidence type="ECO:0000256" key="10">
    <source>
        <dbReference type="ARBA" id="ARBA00049553"/>
    </source>
</evidence>
<gene>
    <name evidence="11" type="primary">bioW</name>
    <name evidence="12" type="ORF">SAMN06265182_1646</name>
</gene>
<keyword evidence="7 11" id="KW-0093">Biotin biosynthesis</keyword>
<keyword evidence="5 11" id="KW-0436">Ligase</keyword>
<comment type="subunit">
    <text evidence="3 11">Homodimer.</text>
</comment>
<reference evidence="13" key="1">
    <citation type="submission" date="2017-09" db="EMBL/GenBank/DDBJ databases">
        <authorList>
            <person name="Varghese N."/>
            <person name="Submissions S."/>
        </authorList>
    </citation>
    <scope>NUCLEOTIDE SEQUENCE [LARGE SCALE GENOMIC DNA]</scope>
    <source>
        <strain evidence="13">DSM 15103</strain>
    </source>
</reference>
<dbReference type="GO" id="GO:0000287">
    <property type="term" value="F:magnesium ion binding"/>
    <property type="evidence" value="ECO:0007669"/>
    <property type="project" value="UniProtKB-UniRule"/>
</dbReference>
<dbReference type="Proteomes" id="UP000219036">
    <property type="component" value="Unassembled WGS sequence"/>
</dbReference>